<sequence length="70" mass="7646">THKSQAISGRIFILGTSRESLPILSRWCVLSYPRGVCKGASSTMRSLSLSLTLYCISLLCLQIYALPVAN</sequence>
<evidence type="ECO:0000313" key="2">
    <source>
        <dbReference type="EMBL" id="KAF5897195.1"/>
    </source>
</evidence>
<feature type="non-terminal residue" evidence="2">
    <location>
        <position position="70"/>
    </location>
</feature>
<dbReference type="Proteomes" id="UP000727407">
    <property type="component" value="Unassembled WGS sequence"/>
</dbReference>
<evidence type="ECO:0000256" key="1">
    <source>
        <dbReference type="SAM" id="Phobius"/>
    </source>
</evidence>
<dbReference type="EMBL" id="QNUK01000245">
    <property type="protein sequence ID" value="KAF5897195.1"/>
    <property type="molecule type" value="Genomic_DNA"/>
</dbReference>
<reference evidence="2" key="1">
    <citation type="submission" date="2020-07" db="EMBL/GenBank/DDBJ databases">
        <title>Clarias magur genome sequencing, assembly and annotation.</title>
        <authorList>
            <person name="Kushwaha B."/>
            <person name="Kumar R."/>
            <person name="Das P."/>
            <person name="Joshi C.G."/>
            <person name="Kumar D."/>
            <person name="Nagpure N.S."/>
            <person name="Pandey M."/>
            <person name="Agarwal S."/>
            <person name="Srivastava S."/>
            <person name="Singh M."/>
            <person name="Sahoo L."/>
            <person name="Jayasankar P."/>
            <person name="Meher P.K."/>
            <person name="Koringa P.G."/>
            <person name="Iquebal M.A."/>
            <person name="Das S.P."/>
            <person name="Bit A."/>
            <person name="Patnaik S."/>
            <person name="Patel N."/>
            <person name="Shah T.M."/>
            <person name="Hinsu A."/>
            <person name="Jena J.K."/>
        </authorList>
    </citation>
    <scope>NUCLEOTIDE SEQUENCE</scope>
    <source>
        <strain evidence="2">CIFAMagur01</strain>
        <tissue evidence="2">Testis</tissue>
    </source>
</reference>
<keyword evidence="1" id="KW-1133">Transmembrane helix</keyword>
<feature type="non-terminal residue" evidence="2">
    <location>
        <position position="1"/>
    </location>
</feature>
<keyword evidence="3" id="KW-1185">Reference proteome</keyword>
<keyword evidence="1" id="KW-0472">Membrane</keyword>
<protein>
    <submittedName>
        <fullName evidence="2">Uncharacterized protein</fullName>
    </submittedName>
</protein>
<name>A0A8J4XD63_CLAMG</name>
<evidence type="ECO:0000313" key="3">
    <source>
        <dbReference type="Proteomes" id="UP000727407"/>
    </source>
</evidence>
<dbReference type="AlphaFoldDB" id="A0A8J4XD63"/>
<keyword evidence="1" id="KW-0812">Transmembrane</keyword>
<comment type="caution">
    <text evidence="2">The sequence shown here is derived from an EMBL/GenBank/DDBJ whole genome shotgun (WGS) entry which is preliminary data.</text>
</comment>
<accession>A0A8J4XD63</accession>
<feature type="transmembrane region" description="Helical" evidence="1">
    <location>
        <begin position="47"/>
        <end position="66"/>
    </location>
</feature>
<organism evidence="2 3">
    <name type="scientific">Clarias magur</name>
    <name type="common">Asian catfish</name>
    <name type="synonym">Macropteronotus magur</name>
    <dbReference type="NCBI Taxonomy" id="1594786"/>
    <lineage>
        <taxon>Eukaryota</taxon>
        <taxon>Metazoa</taxon>
        <taxon>Chordata</taxon>
        <taxon>Craniata</taxon>
        <taxon>Vertebrata</taxon>
        <taxon>Euteleostomi</taxon>
        <taxon>Actinopterygii</taxon>
        <taxon>Neopterygii</taxon>
        <taxon>Teleostei</taxon>
        <taxon>Ostariophysi</taxon>
        <taxon>Siluriformes</taxon>
        <taxon>Clariidae</taxon>
        <taxon>Clarias</taxon>
    </lineage>
</organism>
<gene>
    <name evidence="2" type="ORF">DAT39_013085</name>
</gene>
<proteinExistence type="predicted"/>